<evidence type="ECO:0000313" key="3">
    <source>
        <dbReference type="Proteomes" id="UP001066276"/>
    </source>
</evidence>
<dbReference type="Proteomes" id="UP001066276">
    <property type="component" value="Chromosome 7"/>
</dbReference>
<evidence type="ECO:0000256" key="1">
    <source>
        <dbReference type="SAM" id="MobiDB-lite"/>
    </source>
</evidence>
<accession>A0AAV7P9B5</accession>
<feature type="region of interest" description="Disordered" evidence="1">
    <location>
        <begin position="289"/>
        <end position="315"/>
    </location>
</feature>
<sequence>MLPPPTVCFLGMKESVIAAAVFVVLDISALRSTELGNSCKEQSEQRDLAHRRAVCISGTASWHLRRAGLVAALRWLVMASNAARAPKAPRVSWGKPGLVTSMERREQKHLPCSQTTRVSEQQTRGQSGLPMEKQPLQASGLSQGDGSKDVSAEYVGPQIPEMFKQPLRTKCVTRQVSGNELAQNARTLAHDGNVQDSIMSTARVAQNQEGTGMTLLLGDLWISDSDPLQSSRPAASPQAVAGKRVDLGGVAGEAGFSRLSQQDALHEVTTGGRKASPVAKIATHFISREGDDDNPQVISGNPRVLSTGANATRGGETGQMEIAENFFSLSDQLKESDEDTSSIEIDSAESYTVSIWGSSKLNCRSKLKHPQLSDARSQRGANR</sequence>
<comment type="caution">
    <text evidence="2">The sequence shown here is derived from an EMBL/GenBank/DDBJ whole genome shotgun (WGS) entry which is preliminary data.</text>
</comment>
<protein>
    <submittedName>
        <fullName evidence="2">Uncharacterized protein</fullName>
    </submittedName>
</protein>
<evidence type="ECO:0000313" key="2">
    <source>
        <dbReference type="EMBL" id="KAJ1123744.1"/>
    </source>
</evidence>
<name>A0AAV7P9B5_PLEWA</name>
<keyword evidence="3" id="KW-1185">Reference proteome</keyword>
<gene>
    <name evidence="2" type="ORF">NDU88_002211</name>
</gene>
<proteinExistence type="predicted"/>
<feature type="compositionally biased region" description="Polar residues" evidence="1">
    <location>
        <begin position="112"/>
        <end position="126"/>
    </location>
</feature>
<organism evidence="2 3">
    <name type="scientific">Pleurodeles waltl</name>
    <name type="common">Iberian ribbed newt</name>
    <dbReference type="NCBI Taxonomy" id="8319"/>
    <lineage>
        <taxon>Eukaryota</taxon>
        <taxon>Metazoa</taxon>
        <taxon>Chordata</taxon>
        <taxon>Craniata</taxon>
        <taxon>Vertebrata</taxon>
        <taxon>Euteleostomi</taxon>
        <taxon>Amphibia</taxon>
        <taxon>Batrachia</taxon>
        <taxon>Caudata</taxon>
        <taxon>Salamandroidea</taxon>
        <taxon>Salamandridae</taxon>
        <taxon>Pleurodelinae</taxon>
        <taxon>Pleurodeles</taxon>
    </lineage>
</organism>
<dbReference type="AlphaFoldDB" id="A0AAV7P9B5"/>
<reference evidence="2" key="1">
    <citation type="journal article" date="2022" name="bioRxiv">
        <title>Sequencing and chromosome-scale assembly of the giantPleurodeles waltlgenome.</title>
        <authorList>
            <person name="Brown T."/>
            <person name="Elewa A."/>
            <person name="Iarovenko S."/>
            <person name="Subramanian E."/>
            <person name="Araus A.J."/>
            <person name="Petzold A."/>
            <person name="Susuki M."/>
            <person name="Suzuki K.-i.T."/>
            <person name="Hayashi T."/>
            <person name="Toyoda A."/>
            <person name="Oliveira C."/>
            <person name="Osipova E."/>
            <person name="Leigh N.D."/>
            <person name="Simon A."/>
            <person name="Yun M.H."/>
        </authorList>
    </citation>
    <scope>NUCLEOTIDE SEQUENCE</scope>
    <source>
        <strain evidence="2">20211129_DDA</strain>
        <tissue evidence="2">Liver</tissue>
    </source>
</reference>
<feature type="region of interest" description="Disordered" evidence="1">
    <location>
        <begin position="104"/>
        <end position="152"/>
    </location>
</feature>
<feature type="compositionally biased region" description="Polar residues" evidence="1">
    <location>
        <begin position="136"/>
        <end position="145"/>
    </location>
</feature>
<dbReference type="EMBL" id="JANPWB010000011">
    <property type="protein sequence ID" value="KAJ1123744.1"/>
    <property type="molecule type" value="Genomic_DNA"/>
</dbReference>